<dbReference type="Proteomes" id="UP001268542">
    <property type="component" value="Unassembled WGS sequence"/>
</dbReference>
<gene>
    <name evidence="2" type="ORF">RDV89_07795</name>
</gene>
<proteinExistence type="predicted"/>
<feature type="non-terminal residue" evidence="2">
    <location>
        <position position="95"/>
    </location>
</feature>
<dbReference type="EMBL" id="JAVYII010000003">
    <property type="protein sequence ID" value="MDT9592967.1"/>
    <property type="molecule type" value="Genomic_DNA"/>
</dbReference>
<dbReference type="InterPro" id="IPR027417">
    <property type="entry name" value="P-loop_NTPase"/>
</dbReference>
<name>A0ABU3PUR2_9ACTN</name>
<comment type="caution">
    <text evidence="2">The sequence shown here is derived from an EMBL/GenBank/DDBJ whole genome shotgun (WGS) entry which is preliminary data.</text>
</comment>
<dbReference type="InterPro" id="IPR050678">
    <property type="entry name" value="DNA_Partitioning_ATPase"/>
</dbReference>
<evidence type="ECO:0000259" key="1">
    <source>
        <dbReference type="Pfam" id="PF13614"/>
    </source>
</evidence>
<accession>A0ABU3PUR2</accession>
<protein>
    <submittedName>
        <fullName evidence="2">AAA family ATPase</fullName>
    </submittedName>
</protein>
<dbReference type="PANTHER" id="PTHR13696:SF52">
    <property type="entry name" value="PARA FAMILY PROTEIN CT_582"/>
    <property type="match status" value="1"/>
</dbReference>
<keyword evidence="3" id="KW-1185">Reference proteome</keyword>
<dbReference type="Pfam" id="PF13614">
    <property type="entry name" value="AAA_31"/>
    <property type="match status" value="1"/>
</dbReference>
<dbReference type="Gene3D" id="3.40.50.300">
    <property type="entry name" value="P-loop containing nucleotide triphosphate hydrolases"/>
    <property type="match status" value="1"/>
</dbReference>
<dbReference type="PANTHER" id="PTHR13696">
    <property type="entry name" value="P-LOOP CONTAINING NUCLEOSIDE TRIPHOSPHATE HYDROLASE"/>
    <property type="match status" value="1"/>
</dbReference>
<dbReference type="InterPro" id="IPR025669">
    <property type="entry name" value="AAA_dom"/>
</dbReference>
<dbReference type="SUPFAM" id="SSF52540">
    <property type="entry name" value="P-loop containing nucleoside triphosphate hydrolases"/>
    <property type="match status" value="1"/>
</dbReference>
<evidence type="ECO:0000313" key="3">
    <source>
        <dbReference type="Proteomes" id="UP001268542"/>
    </source>
</evidence>
<dbReference type="RefSeq" id="WP_315732397.1">
    <property type="nucleotide sequence ID" value="NZ_JAVYII010000003.1"/>
</dbReference>
<reference evidence="2 3" key="1">
    <citation type="submission" date="2023-08" db="EMBL/GenBank/DDBJ databases">
        <title>Nocardioides seae sp. nov., a bacterium isolated from a soil.</title>
        <authorList>
            <person name="Wang X."/>
        </authorList>
    </citation>
    <scope>NUCLEOTIDE SEQUENCE [LARGE SCALE GENOMIC DNA]</scope>
    <source>
        <strain evidence="2 3">YZH12</strain>
    </source>
</reference>
<organism evidence="2 3">
    <name type="scientific">Nocardioides imazamoxiresistens</name>
    <dbReference type="NCBI Taxonomy" id="3231893"/>
    <lineage>
        <taxon>Bacteria</taxon>
        <taxon>Bacillati</taxon>
        <taxon>Actinomycetota</taxon>
        <taxon>Actinomycetes</taxon>
        <taxon>Propionibacteriales</taxon>
        <taxon>Nocardioidaceae</taxon>
        <taxon>Nocardioides</taxon>
    </lineage>
</organism>
<evidence type="ECO:0000313" key="2">
    <source>
        <dbReference type="EMBL" id="MDT9592967.1"/>
    </source>
</evidence>
<sequence>MVSRETPDGEAVPYRVRTVADLEDTTPPSDDDTTPLARAVEAEILVRDGARRMSLPRPPATRIMVVANQKGGVGKTTSTVNLAAGLAQLGQRVLV</sequence>
<feature type="domain" description="AAA" evidence="1">
    <location>
        <begin position="62"/>
        <end position="95"/>
    </location>
</feature>
<dbReference type="CDD" id="cd02042">
    <property type="entry name" value="ParAB_family"/>
    <property type="match status" value="1"/>
</dbReference>